<dbReference type="AlphaFoldDB" id="A0A3S5BTD7"/>
<proteinExistence type="predicted"/>
<keyword evidence="2" id="KW-1185">Reference proteome</keyword>
<name>A0A3S5BTD7_9PLAT</name>
<comment type="caution">
    <text evidence="1">The sequence shown here is derived from an EMBL/GenBank/DDBJ whole genome shotgun (WGS) entry which is preliminary data.</text>
</comment>
<organism evidence="1 2">
    <name type="scientific">Protopolystoma xenopodis</name>
    <dbReference type="NCBI Taxonomy" id="117903"/>
    <lineage>
        <taxon>Eukaryota</taxon>
        <taxon>Metazoa</taxon>
        <taxon>Spiralia</taxon>
        <taxon>Lophotrochozoa</taxon>
        <taxon>Platyhelminthes</taxon>
        <taxon>Monogenea</taxon>
        <taxon>Polyopisthocotylea</taxon>
        <taxon>Polystomatidea</taxon>
        <taxon>Polystomatidae</taxon>
        <taxon>Protopolystoma</taxon>
    </lineage>
</organism>
<evidence type="ECO:0000313" key="2">
    <source>
        <dbReference type="Proteomes" id="UP000784294"/>
    </source>
</evidence>
<dbReference type="Proteomes" id="UP000784294">
    <property type="component" value="Unassembled WGS sequence"/>
</dbReference>
<gene>
    <name evidence="1" type="ORF">PXEA_LOCUS10928</name>
</gene>
<protein>
    <submittedName>
        <fullName evidence="1">Uncharacterized protein</fullName>
    </submittedName>
</protein>
<dbReference type="EMBL" id="CAAALY010032835">
    <property type="protein sequence ID" value="VEL17488.1"/>
    <property type="molecule type" value="Genomic_DNA"/>
</dbReference>
<reference evidence="1" key="1">
    <citation type="submission" date="2018-11" db="EMBL/GenBank/DDBJ databases">
        <authorList>
            <consortium name="Pathogen Informatics"/>
        </authorList>
    </citation>
    <scope>NUCLEOTIDE SEQUENCE</scope>
</reference>
<accession>A0A3S5BTD7</accession>
<evidence type="ECO:0000313" key="1">
    <source>
        <dbReference type="EMBL" id="VEL17488.1"/>
    </source>
</evidence>
<sequence length="85" mass="9517">MECSPLISVLSESKCEADRSFHIASLQLTETESRLSSREADLRGQTGQLKALQQSLDTAGEELTRLRPMATIAEEMEKVSEERMM</sequence>